<evidence type="ECO:0000256" key="10">
    <source>
        <dbReference type="ARBA" id="ARBA00023160"/>
    </source>
</evidence>
<evidence type="ECO:0000256" key="8">
    <source>
        <dbReference type="ARBA" id="ARBA00022832"/>
    </source>
</evidence>
<dbReference type="Proteomes" id="UP000199603">
    <property type="component" value="Unassembled WGS sequence"/>
</dbReference>
<evidence type="ECO:0000256" key="1">
    <source>
        <dbReference type="ARBA" id="ARBA00001055"/>
    </source>
</evidence>
<dbReference type="OrthoDB" id="9786735at2"/>
<evidence type="ECO:0000256" key="7">
    <source>
        <dbReference type="ARBA" id="ARBA00022516"/>
    </source>
</evidence>
<dbReference type="Pfam" id="PF07977">
    <property type="entry name" value="FabA"/>
    <property type="match status" value="1"/>
</dbReference>
<comment type="subunit">
    <text evidence="5">Homodimer.</text>
</comment>
<dbReference type="UniPathway" id="UPA00094"/>
<keyword evidence="7" id="KW-0444">Lipid biosynthesis</keyword>
<reference evidence="14 15" key="1">
    <citation type="submission" date="2016-10" db="EMBL/GenBank/DDBJ databases">
        <authorList>
            <person name="de Groot N.N."/>
        </authorList>
    </citation>
    <scope>NUCLEOTIDE SEQUENCE [LARGE SCALE GENOMIC DNA]</scope>
    <source>
        <strain evidence="14 15">DSM 16957</strain>
    </source>
</reference>
<dbReference type="NCBIfam" id="TIGR01749">
    <property type="entry name" value="fabA"/>
    <property type="match status" value="1"/>
</dbReference>
<keyword evidence="11" id="KW-0413">Isomerase</keyword>
<dbReference type="NCBIfam" id="NF003509">
    <property type="entry name" value="PRK05174.1"/>
    <property type="match status" value="1"/>
</dbReference>
<comment type="pathway">
    <text evidence="3">Lipid metabolism; fatty acid biosynthesis.</text>
</comment>
<evidence type="ECO:0000313" key="15">
    <source>
        <dbReference type="Proteomes" id="UP000199603"/>
    </source>
</evidence>
<name>A0A1G6W5F8_9GAMM</name>
<sequence length="169" mass="18931">MFDSFDRDQLIASGEGRLFEGSQARLPLPPMLMFDRITRITDEGGAHGQGEIKAELDIRPDLWFFDCHFRGDPVMPGCLGLDAMWQLAGFYLTWQGLPGRGRALGVGEVRFSGQVLPSATQVRYQIDVKRVIRRKLNMIVADARMSVDGREIYTASDLRVGLFTDTSGF</sequence>
<dbReference type="GO" id="GO:0005737">
    <property type="term" value="C:cytoplasm"/>
    <property type="evidence" value="ECO:0007669"/>
    <property type="project" value="UniProtKB-SubCell"/>
</dbReference>
<dbReference type="SUPFAM" id="SSF54637">
    <property type="entry name" value="Thioesterase/thiol ester dehydrase-isomerase"/>
    <property type="match status" value="1"/>
</dbReference>
<dbReference type="GO" id="GO:0006633">
    <property type="term" value="P:fatty acid biosynthetic process"/>
    <property type="evidence" value="ECO:0007669"/>
    <property type="project" value="UniProtKB-UniRule"/>
</dbReference>
<keyword evidence="9" id="KW-0443">Lipid metabolism</keyword>
<keyword evidence="8" id="KW-0276">Fatty acid metabolism</keyword>
<dbReference type="RefSeq" id="WP_091241844.1">
    <property type="nucleotide sequence ID" value="NZ_FNAG01000004.1"/>
</dbReference>
<evidence type="ECO:0000256" key="9">
    <source>
        <dbReference type="ARBA" id="ARBA00023098"/>
    </source>
</evidence>
<comment type="subcellular location">
    <subcellularLocation>
        <location evidence="2">Cytoplasm</location>
    </subcellularLocation>
</comment>
<dbReference type="Gene3D" id="3.10.129.10">
    <property type="entry name" value="Hotdog Thioesterase"/>
    <property type="match status" value="1"/>
</dbReference>
<evidence type="ECO:0000256" key="5">
    <source>
        <dbReference type="ARBA" id="ARBA00011738"/>
    </source>
</evidence>
<keyword evidence="12" id="KW-0456">Lyase</keyword>
<dbReference type="GO" id="GO:0019171">
    <property type="term" value="F:(3R)-hydroxyacyl-[acyl-carrier-protein] dehydratase activity"/>
    <property type="evidence" value="ECO:0007669"/>
    <property type="project" value="UniProtKB-UniRule"/>
</dbReference>
<proteinExistence type="inferred from homology"/>
<keyword evidence="15" id="KW-1185">Reference proteome</keyword>
<protein>
    <recommendedName>
        <fullName evidence="13">3-hydroxyacyl-[acyl-carrier-protein] dehydratase FabA</fullName>
        <ecNumber evidence="13">4.2.1.59</ecNumber>
    </recommendedName>
</protein>
<evidence type="ECO:0000256" key="12">
    <source>
        <dbReference type="ARBA" id="ARBA00023239"/>
    </source>
</evidence>
<dbReference type="STRING" id="265719.SAMN04488509_104138"/>
<dbReference type="CDD" id="cd01287">
    <property type="entry name" value="FabA"/>
    <property type="match status" value="1"/>
</dbReference>
<evidence type="ECO:0000256" key="2">
    <source>
        <dbReference type="ARBA" id="ARBA00004496"/>
    </source>
</evidence>
<comment type="catalytic activity">
    <reaction evidence="1">
        <text>a (3R)-hydroxyacyl-[ACP] = a (2E)-enoyl-[ACP] + H2O</text>
        <dbReference type="Rhea" id="RHEA:13097"/>
        <dbReference type="Rhea" id="RHEA-COMP:9925"/>
        <dbReference type="Rhea" id="RHEA-COMP:9945"/>
        <dbReference type="ChEBI" id="CHEBI:15377"/>
        <dbReference type="ChEBI" id="CHEBI:78784"/>
        <dbReference type="ChEBI" id="CHEBI:78827"/>
        <dbReference type="EC" id="4.2.1.59"/>
    </reaction>
</comment>
<dbReference type="InterPro" id="IPR010083">
    <property type="entry name" value="FabA"/>
</dbReference>
<keyword evidence="10" id="KW-0275">Fatty acid biosynthesis</keyword>
<dbReference type="PANTHER" id="PTHR30272">
    <property type="entry name" value="3-HYDROXYACYL-[ACYL-CARRIER-PROTEIN] DEHYDRATASE"/>
    <property type="match status" value="1"/>
</dbReference>
<dbReference type="PANTHER" id="PTHR30272:SF8">
    <property type="entry name" value="3-HYDROXYDECANOYL-[ACYL-CARRIER-PROTEIN] DEHYDRATASE"/>
    <property type="match status" value="1"/>
</dbReference>
<dbReference type="InterPro" id="IPR029069">
    <property type="entry name" value="HotDog_dom_sf"/>
</dbReference>
<dbReference type="GO" id="GO:0016853">
    <property type="term" value="F:isomerase activity"/>
    <property type="evidence" value="ECO:0007669"/>
    <property type="project" value="UniProtKB-KW"/>
</dbReference>
<comment type="similarity">
    <text evidence="4">Belongs to the thioester dehydratase family. FabA subfamily.</text>
</comment>
<gene>
    <name evidence="14" type="ORF">SAMN04488509_104138</name>
</gene>
<evidence type="ECO:0000256" key="3">
    <source>
        <dbReference type="ARBA" id="ARBA00005194"/>
    </source>
</evidence>
<dbReference type="EMBL" id="FNAG01000004">
    <property type="protein sequence ID" value="SDD61028.1"/>
    <property type="molecule type" value="Genomic_DNA"/>
</dbReference>
<organism evidence="14 15">
    <name type="scientific">Aquimonas voraii</name>
    <dbReference type="NCBI Taxonomy" id="265719"/>
    <lineage>
        <taxon>Bacteria</taxon>
        <taxon>Pseudomonadati</taxon>
        <taxon>Pseudomonadota</taxon>
        <taxon>Gammaproteobacteria</taxon>
        <taxon>Lysobacterales</taxon>
        <taxon>Lysobacteraceae</taxon>
        <taxon>Aquimonas</taxon>
    </lineage>
</organism>
<accession>A0A1G6W5F8</accession>
<dbReference type="InterPro" id="IPR013114">
    <property type="entry name" value="FabA_FabZ"/>
</dbReference>
<keyword evidence="6" id="KW-0963">Cytoplasm</keyword>
<evidence type="ECO:0000256" key="4">
    <source>
        <dbReference type="ARBA" id="ARBA00006714"/>
    </source>
</evidence>
<dbReference type="AlphaFoldDB" id="A0A1G6W5F8"/>
<evidence type="ECO:0000256" key="11">
    <source>
        <dbReference type="ARBA" id="ARBA00023235"/>
    </source>
</evidence>
<dbReference type="EC" id="4.2.1.59" evidence="13"/>
<evidence type="ECO:0000256" key="13">
    <source>
        <dbReference type="NCBIfam" id="TIGR01749"/>
    </source>
</evidence>
<evidence type="ECO:0000313" key="14">
    <source>
        <dbReference type="EMBL" id="SDD61028.1"/>
    </source>
</evidence>
<evidence type="ECO:0000256" key="6">
    <source>
        <dbReference type="ARBA" id="ARBA00022490"/>
    </source>
</evidence>